<dbReference type="Proteomes" id="UP000031599">
    <property type="component" value="Unassembled WGS sequence"/>
</dbReference>
<protein>
    <submittedName>
        <fullName evidence="2">Uncharacterized protein</fullName>
    </submittedName>
</protein>
<gene>
    <name evidence="2" type="ORF">DB30_05385</name>
</gene>
<feature type="region of interest" description="Disordered" evidence="1">
    <location>
        <begin position="1"/>
        <end position="33"/>
    </location>
</feature>
<proteinExistence type="predicted"/>
<name>A0A0C2D6F7_9BACT</name>
<accession>A0A0C2D6F7</accession>
<organism evidence="2 3">
    <name type="scientific">Enhygromyxa salina</name>
    <dbReference type="NCBI Taxonomy" id="215803"/>
    <lineage>
        <taxon>Bacteria</taxon>
        <taxon>Pseudomonadati</taxon>
        <taxon>Myxococcota</taxon>
        <taxon>Polyangia</taxon>
        <taxon>Nannocystales</taxon>
        <taxon>Nannocystaceae</taxon>
        <taxon>Enhygromyxa</taxon>
    </lineage>
</organism>
<sequence>MPQIGGSSDPRHQHESNGVHAADGGVITPSTTPAGSLTIAIRRAQHEAVISVRHQRSA</sequence>
<evidence type="ECO:0000313" key="2">
    <source>
        <dbReference type="EMBL" id="KIG15637.1"/>
    </source>
</evidence>
<evidence type="ECO:0000313" key="3">
    <source>
        <dbReference type="Proteomes" id="UP000031599"/>
    </source>
</evidence>
<comment type="caution">
    <text evidence="2">The sequence shown here is derived from an EMBL/GenBank/DDBJ whole genome shotgun (WGS) entry which is preliminary data.</text>
</comment>
<dbReference type="EMBL" id="JMCC02000049">
    <property type="protein sequence ID" value="KIG15637.1"/>
    <property type="molecule type" value="Genomic_DNA"/>
</dbReference>
<evidence type="ECO:0000256" key="1">
    <source>
        <dbReference type="SAM" id="MobiDB-lite"/>
    </source>
</evidence>
<reference evidence="2 3" key="1">
    <citation type="submission" date="2014-12" db="EMBL/GenBank/DDBJ databases">
        <title>Genome assembly of Enhygromyxa salina DSM 15201.</title>
        <authorList>
            <person name="Sharma G."/>
            <person name="Subramanian S."/>
        </authorList>
    </citation>
    <scope>NUCLEOTIDE SEQUENCE [LARGE SCALE GENOMIC DNA]</scope>
    <source>
        <strain evidence="2 3">DSM 15201</strain>
    </source>
</reference>
<dbReference type="AlphaFoldDB" id="A0A0C2D6F7"/>